<feature type="domain" description="IclR-ED" evidence="5">
    <location>
        <begin position="83"/>
        <end position="266"/>
    </location>
</feature>
<keyword evidence="1" id="KW-0805">Transcription regulation</keyword>
<dbReference type="GO" id="GO:0003700">
    <property type="term" value="F:DNA-binding transcription factor activity"/>
    <property type="evidence" value="ECO:0007669"/>
    <property type="project" value="TreeGrafter"/>
</dbReference>
<dbReference type="PROSITE" id="PS51078">
    <property type="entry name" value="ICLR_ED"/>
    <property type="match status" value="1"/>
</dbReference>
<dbReference type="RefSeq" id="WP_114828835.1">
    <property type="nucleotide sequence ID" value="NZ_QQTO01000001.1"/>
</dbReference>
<evidence type="ECO:0000259" key="5">
    <source>
        <dbReference type="PROSITE" id="PS51078"/>
    </source>
</evidence>
<organism evidence="6 7">
    <name type="scientific">Bosea caraganae</name>
    <dbReference type="NCBI Taxonomy" id="2763117"/>
    <lineage>
        <taxon>Bacteria</taxon>
        <taxon>Pseudomonadati</taxon>
        <taxon>Pseudomonadota</taxon>
        <taxon>Alphaproteobacteria</taxon>
        <taxon>Hyphomicrobiales</taxon>
        <taxon>Boseaceae</taxon>
        <taxon>Bosea</taxon>
    </lineage>
</organism>
<dbReference type="GO" id="GO:0003677">
    <property type="term" value="F:DNA binding"/>
    <property type="evidence" value="ECO:0007669"/>
    <property type="project" value="UniProtKB-KW"/>
</dbReference>
<dbReference type="Proteomes" id="UP000255207">
    <property type="component" value="Unassembled WGS sequence"/>
</dbReference>
<protein>
    <submittedName>
        <fullName evidence="6">IclR family transcriptional regulator</fullName>
    </submittedName>
</protein>
<evidence type="ECO:0000313" key="6">
    <source>
        <dbReference type="EMBL" id="RDJ26951.1"/>
    </source>
</evidence>
<dbReference type="InterPro" id="IPR014757">
    <property type="entry name" value="Tscrpt_reg_IclR_C"/>
</dbReference>
<keyword evidence="7" id="KW-1185">Reference proteome</keyword>
<dbReference type="EMBL" id="QQTP01000003">
    <property type="protein sequence ID" value="RDJ26951.1"/>
    <property type="molecule type" value="Genomic_DNA"/>
</dbReference>
<dbReference type="SUPFAM" id="SSF55781">
    <property type="entry name" value="GAF domain-like"/>
    <property type="match status" value="1"/>
</dbReference>
<name>A0A370L978_9HYPH</name>
<evidence type="ECO:0000259" key="4">
    <source>
        <dbReference type="PROSITE" id="PS51077"/>
    </source>
</evidence>
<sequence>MTNLAGTIETDEAPSAREKIPGTAAFSKFVAVLQIVADSPGELSMAELCERARLPRPTVYRIIAALRAEGFVGDAERLALGPRLINLASQSWVKFDLRTLARSEIEDLRNLTGETVHLAVPSDTEMVYIDKLESPQAVRMTSRIGTRVMLHASSVGKAYLAALAEAERATLLGRLKLLRMTPQTITRRKDLEAELERTIARGYSVDGEETEPGTQCLGAAIRSRSGKPIGAISVSVPKYRFDQAAEERYPQLVVECARRISAKFEHSQSPAAD</sequence>
<proteinExistence type="predicted"/>
<dbReference type="PANTHER" id="PTHR30136">
    <property type="entry name" value="HELIX-TURN-HELIX TRANSCRIPTIONAL REGULATOR, ICLR FAMILY"/>
    <property type="match status" value="1"/>
</dbReference>
<evidence type="ECO:0000256" key="3">
    <source>
        <dbReference type="ARBA" id="ARBA00023163"/>
    </source>
</evidence>
<dbReference type="InterPro" id="IPR029016">
    <property type="entry name" value="GAF-like_dom_sf"/>
</dbReference>
<dbReference type="GO" id="GO:0045892">
    <property type="term" value="P:negative regulation of DNA-templated transcription"/>
    <property type="evidence" value="ECO:0007669"/>
    <property type="project" value="TreeGrafter"/>
</dbReference>
<dbReference type="PROSITE" id="PS51077">
    <property type="entry name" value="HTH_ICLR"/>
    <property type="match status" value="1"/>
</dbReference>
<dbReference type="Gene3D" id="1.10.10.10">
    <property type="entry name" value="Winged helix-like DNA-binding domain superfamily/Winged helix DNA-binding domain"/>
    <property type="match status" value="1"/>
</dbReference>
<dbReference type="InterPro" id="IPR005471">
    <property type="entry name" value="Tscrpt_reg_IclR_N"/>
</dbReference>
<dbReference type="SUPFAM" id="SSF46785">
    <property type="entry name" value="Winged helix' DNA-binding domain"/>
    <property type="match status" value="1"/>
</dbReference>
<evidence type="ECO:0000313" key="7">
    <source>
        <dbReference type="Proteomes" id="UP000255207"/>
    </source>
</evidence>
<gene>
    <name evidence="6" type="ORF">DWE98_08915</name>
</gene>
<evidence type="ECO:0000256" key="2">
    <source>
        <dbReference type="ARBA" id="ARBA00023125"/>
    </source>
</evidence>
<dbReference type="PANTHER" id="PTHR30136:SF24">
    <property type="entry name" value="HTH-TYPE TRANSCRIPTIONAL REPRESSOR ALLR"/>
    <property type="match status" value="1"/>
</dbReference>
<accession>A0A370L978</accession>
<evidence type="ECO:0000256" key="1">
    <source>
        <dbReference type="ARBA" id="ARBA00023015"/>
    </source>
</evidence>
<keyword evidence="3" id="KW-0804">Transcription</keyword>
<dbReference type="AlphaFoldDB" id="A0A370L978"/>
<reference evidence="7" key="1">
    <citation type="submission" date="2018-07" db="EMBL/GenBank/DDBJ databases">
        <authorList>
            <person name="Safronova V.I."/>
            <person name="Chirak E.R."/>
            <person name="Sazanova A.L."/>
        </authorList>
    </citation>
    <scope>NUCLEOTIDE SEQUENCE [LARGE SCALE GENOMIC DNA]</scope>
    <source>
        <strain evidence="7">RCAM04685</strain>
    </source>
</reference>
<dbReference type="Gene3D" id="3.30.450.40">
    <property type="match status" value="1"/>
</dbReference>
<dbReference type="Pfam" id="PF01614">
    <property type="entry name" value="IclR_C"/>
    <property type="match status" value="1"/>
</dbReference>
<dbReference type="InterPro" id="IPR036390">
    <property type="entry name" value="WH_DNA-bd_sf"/>
</dbReference>
<dbReference type="SMART" id="SM00346">
    <property type="entry name" value="HTH_ICLR"/>
    <property type="match status" value="1"/>
</dbReference>
<dbReference type="OrthoDB" id="2633250at2"/>
<keyword evidence="2" id="KW-0238">DNA-binding</keyword>
<dbReference type="Pfam" id="PF09339">
    <property type="entry name" value="HTH_IclR"/>
    <property type="match status" value="1"/>
</dbReference>
<feature type="domain" description="HTH iclR-type" evidence="4">
    <location>
        <begin position="23"/>
        <end position="82"/>
    </location>
</feature>
<dbReference type="InterPro" id="IPR036388">
    <property type="entry name" value="WH-like_DNA-bd_sf"/>
</dbReference>
<dbReference type="InterPro" id="IPR050707">
    <property type="entry name" value="HTH_MetabolicPath_Reg"/>
</dbReference>
<comment type="caution">
    <text evidence="6">The sequence shown here is derived from an EMBL/GenBank/DDBJ whole genome shotgun (WGS) entry which is preliminary data.</text>
</comment>